<name>A0A8C4DVH2_DICLA</name>
<evidence type="ECO:0000256" key="5">
    <source>
        <dbReference type="ARBA" id="ARBA00022852"/>
    </source>
</evidence>
<evidence type="ECO:0000256" key="1">
    <source>
        <dbReference type="ARBA" id="ARBA00004370"/>
    </source>
</evidence>
<feature type="domain" description="C2" evidence="8">
    <location>
        <begin position="404"/>
        <end position="520"/>
    </location>
</feature>
<dbReference type="PANTHER" id="PTHR46096:SF1">
    <property type="entry name" value="PERFORIN 1.5"/>
    <property type="match status" value="1"/>
</dbReference>
<dbReference type="Ensembl" id="ENSDLAT00005010796.2">
    <property type="protein sequence ID" value="ENSDLAP00005009856.2"/>
    <property type="gene ID" value="ENSDLAG00005005172.2"/>
</dbReference>
<evidence type="ECO:0000256" key="2">
    <source>
        <dbReference type="ARBA" id="ARBA00004613"/>
    </source>
</evidence>
<dbReference type="GO" id="GO:0005576">
    <property type="term" value="C:extracellular region"/>
    <property type="evidence" value="ECO:0007669"/>
    <property type="project" value="UniProtKB-SubCell"/>
</dbReference>
<dbReference type="GO" id="GO:0022829">
    <property type="term" value="F:wide pore channel activity"/>
    <property type="evidence" value="ECO:0007669"/>
    <property type="project" value="TreeGrafter"/>
</dbReference>
<evidence type="ECO:0000259" key="9">
    <source>
        <dbReference type="PROSITE" id="PS51412"/>
    </source>
</evidence>
<evidence type="ECO:0000313" key="10">
    <source>
        <dbReference type="Ensembl" id="ENSDLAP00005009856.2"/>
    </source>
</evidence>
<dbReference type="InterPro" id="IPR052784">
    <property type="entry name" value="Perforin-1_pore-forming"/>
</dbReference>
<dbReference type="GO" id="GO:0016020">
    <property type="term" value="C:membrane"/>
    <property type="evidence" value="ECO:0007669"/>
    <property type="project" value="UniProtKB-SubCell"/>
</dbReference>
<dbReference type="PROSITE" id="PS51412">
    <property type="entry name" value="MACPF_2"/>
    <property type="match status" value="1"/>
</dbReference>
<dbReference type="AlphaFoldDB" id="A0A8C4DVH2"/>
<dbReference type="GO" id="GO:0031640">
    <property type="term" value="P:killing of cells of another organism"/>
    <property type="evidence" value="ECO:0007669"/>
    <property type="project" value="UniProtKB-KW"/>
</dbReference>
<keyword evidence="11" id="KW-1185">Reference proteome</keyword>
<evidence type="ECO:0000256" key="7">
    <source>
        <dbReference type="ARBA" id="ARBA00023157"/>
    </source>
</evidence>
<dbReference type="Proteomes" id="UP000694389">
    <property type="component" value="Unassembled WGS sequence"/>
</dbReference>
<dbReference type="GeneTree" id="ENSGT00530000063725"/>
<dbReference type="GO" id="GO:0001913">
    <property type="term" value="P:T cell mediated cytotoxicity"/>
    <property type="evidence" value="ECO:0007669"/>
    <property type="project" value="TreeGrafter"/>
</dbReference>
<dbReference type="Pfam" id="PF01823">
    <property type="entry name" value="MACPF"/>
    <property type="match status" value="1"/>
</dbReference>
<keyword evidence="5" id="KW-0204">Cytolysis</keyword>
<keyword evidence="6" id="KW-0472">Membrane</keyword>
<dbReference type="SMART" id="SM00239">
    <property type="entry name" value="C2"/>
    <property type="match status" value="1"/>
</dbReference>
<dbReference type="GO" id="GO:0051607">
    <property type="term" value="P:defense response to virus"/>
    <property type="evidence" value="ECO:0007669"/>
    <property type="project" value="TreeGrafter"/>
</dbReference>
<evidence type="ECO:0000259" key="8">
    <source>
        <dbReference type="PROSITE" id="PS50004"/>
    </source>
</evidence>
<comment type="similarity">
    <text evidence="3">Belongs to the complement C6/C7/C8/C9 family.</text>
</comment>
<keyword evidence="7" id="KW-1015">Disulfide bond</keyword>
<dbReference type="InterPro" id="IPR020863">
    <property type="entry name" value="MACPF_CS"/>
</dbReference>
<reference evidence="10" key="1">
    <citation type="submission" date="2025-08" db="UniProtKB">
        <authorList>
            <consortium name="Ensembl"/>
        </authorList>
    </citation>
    <scope>IDENTIFICATION</scope>
</reference>
<dbReference type="PROSITE" id="PS00279">
    <property type="entry name" value="MACPF_1"/>
    <property type="match status" value="1"/>
</dbReference>
<proteinExistence type="inferred from homology"/>
<dbReference type="SUPFAM" id="SSF49562">
    <property type="entry name" value="C2 domain (Calcium/lipid-binding domain, CaLB)"/>
    <property type="match status" value="1"/>
</dbReference>
<accession>A0A8C4DVH2</accession>
<dbReference type="SMART" id="SM00457">
    <property type="entry name" value="MACPF"/>
    <property type="match status" value="1"/>
</dbReference>
<sequence>MQRSTINQHSCFSGHNHNICHWNNLSYFQSTLAPAMLSFSTPPLLYLSLLLFLSYHSPVLSCQIGTRSQCESAPFVPGHNLVGEGFDMVTLQHKGAYMIDVRTFLDHNGTCKLCSNPLQGNRLQKLPLSVVDWRIRTFFSVKNSVHTSVSSLVDTYTSLESKDWKFGLNFGKFVYLDVGGTQSNVYNFASARTREDRYLFSLHTITSTHYCYRVSRKPPISSEFRNDLARLPSVYTSSTQDQYIDLIRTYGTHYIRRVHLGGRLKRITATRSCLSSLLKLSGSEVHSCLSFGVSASVEGFTLSGNRPSCNRVLQNQGFSNLYSSAFHQHYTEMAGGTGWSGEFSFTHNDIEGYRNWLNSLKDHPEIVAFRLRPMYELVPDKTQKAGMKAAIEQYLLNNARTRSTTDSCAMHSNCCPKVTRKGTLVVTMVRAWNLEGDYPLYQPTDSYARVKCCGSNRMTRVIESDNPRWNQRFYLGEVDLSKKELTTEVWDEDLRYDDLLLSCDTDLKQGTHERICRRGKTGYEFSYTLTCYRHLTGDKCDRYKPSPQ</sequence>
<dbReference type="PANTHER" id="PTHR46096">
    <property type="entry name" value="PERFORIN-1"/>
    <property type="match status" value="1"/>
</dbReference>
<comment type="subcellular location">
    <subcellularLocation>
        <location evidence="1">Membrane</location>
    </subcellularLocation>
    <subcellularLocation>
        <location evidence="2">Secreted</location>
    </subcellularLocation>
</comment>
<keyword evidence="4" id="KW-0964">Secreted</keyword>
<evidence type="ECO:0000256" key="4">
    <source>
        <dbReference type="ARBA" id="ARBA00022525"/>
    </source>
</evidence>
<dbReference type="InterPro" id="IPR000008">
    <property type="entry name" value="C2_dom"/>
</dbReference>
<evidence type="ECO:0008006" key="12">
    <source>
        <dbReference type="Google" id="ProtNLM"/>
    </source>
</evidence>
<dbReference type="PROSITE" id="PS50004">
    <property type="entry name" value="C2"/>
    <property type="match status" value="1"/>
</dbReference>
<dbReference type="GO" id="GO:0001771">
    <property type="term" value="P:immunological synapse formation"/>
    <property type="evidence" value="ECO:0007669"/>
    <property type="project" value="TreeGrafter"/>
</dbReference>
<feature type="domain" description="MACPF" evidence="9">
    <location>
        <begin position="66"/>
        <end position="409"/>
    </location>
</feature>
<evidence type="ECO:0000256" key="3">
    <source>
        <dbReference type="ARBA" id="ARBA00009214"/>
    </source>
</evidence>
<evidence type="ECO:0000256" key="6">
    <source>
        <dbReference type="ARBA" id="ARBA00023136"/>
    </source>
</evidence>
<protein>
    <recommendedName>
        <fullName evidence="12">Perforin-1</fullName>
    </recommendedName>
</protein>
<dbReference type="InterPro" id="IPR035892">
    <property type="entry name" value="C2_domain_sf"/>
</dbReference>
<reference evidence="10" key="2">
    <citation type="submission" date="2025-09" db="UniProtKB">
        <authorList>
            <consortium name="Ensembl"/>
        </authorList>
    </citation>
    <scope>IDENTIFICATION</scope>
</reference>
<dbReference type="Gene3D" id="2.60.40.150">
    <property type="entry name" value="C2 domain"/>
    <property type="match status" value="1"/>
</dbReference>
<dbReference type="Pfam" id="PF00168">
    <property type="entry name" value="C2"/>
    <property type="match status" value="1"/>
</dbReference>
<dbReference type="InterPro" id="IPR020864">
    <property type="entry name" value="MACPF"/>
</dbReference>
<organism evidence="10 11">
    <name type="scientific">Dicentrarchus labrax</name>
    <name type="common">European seabass</name>
    <name type="synonym">Morone labrax</name>
    <dbReference type="NCBI Taxonomy" id="13489"/>
    <lineage>
        <taxon>Eukaryota</taxon>
        <taxon>Metazoa</taxon>
        <taxon>Chordata</taxon>
        <taxon>Craniata</taxon>
        <taxon>Vertebrata</taxon>
        <taxon>Euteleostomi</taxon>
        <taxon>Actinopterygii</taxon>
        <taxon>Neopterygii</taxon>
        <taxon>Teleostei</taxon>
        <taxon>Neoteleostei</taxon>
        <taxon>Acanthomorphata</taxon>
        <taxon>Eupercaria</taxon>
        <taxon>Moronidae</taxon>
        <taxon>Dicentrarchus</taxon>
    </lineage>
</organism>
<evidence type="ECO:0000313" key="11">
    <source>
        <dbReference type="Proteomes" id="UP000694389"/>
    </source>
</evidence>